<keyword evidence="1" id="KW-0472">Membrane</keyword>
<feature type="domain" description="SPW repeat-containing integral membrane" evidence="2">
    <location>
        <begin position="12"/>
        <end position="104"/>
    </location>
</feature>
<feature type="transmembrane region" description="Helical" evidence="1">
    <location>
        <begin position="12"/>
        <end position="33"/>
    </location>
</feature>
<evidence type="ECO:0000313" key="6">
    <source>
        <dbReference type="Proteomes" id="UP000294958"/>
    </source>
</evidence>
<proteinExistence type="predicted"/>
<feature type="transmembrane region" description="Helical" evidence="1">
    <location>
        <begin position="66"/>
        <end position="84"/>
    </location>
</feature>
<gene>
    <name evidence="3" type="ORF">BG36_11060</name>
    <name evidence="4" type="ORF">DES43_12735</name>
</gene>
<evidence type="ECO:0000256" key="1">
    <source>
        <dbReference type="SAM" id="Phobius"/>
    </source>
</evidence>
<dbReference type="Pfam" id="PF03779">
    <property type="entry name" value="SPW"/>
    <property type="match status" value="1"/>
</dbReference>
<keyword evidence="6" id="KW-1185">Reference proteome</keyword>
<dbReference type="EMBL" id="SNZF01000027">
    <property type="protein sequence ID" value="TDR32457.1"/>
    <property type="molecule type" value="Genomic_DNA"/>
</dbReference>
<feature type="transmembrane region" description="Helical" evidence="1">
    <location>
        <begin position="39"/>
        <end position="59"/>
    </location>
</feature>
<protein>
    <submittedName>
        <fullName evidence="4">SPW repeat-containing protein</fullName>
    </submittedName>
</protein>
<dbReference type="PATRIC" id="fig|69279.3.peg.3307"/>
<dbReference type="InterPro" id="IPR005530">
    <property type="entry name" value="SPW"/>
</dbReference>
<dbReference type="AlphaFoldDB" id="A0A011SXN2"/>
<evidence type="ECO:0000313" key="3">
    <source>
        <dbReference type="EMBL" id="EXL03969.1"/>
    </source>
</evidence>
<accession>A0A011SXN2</accession>
<evidence type="ECO:0000313" key="5">
    <source>
        <dbReference type="Proteomes" id="UP000019849"/>
    </source>
</evidence>
<dbReference type="RefSeq" id="WP_035029026.1">
    <property type="nucleotide sequence ID" value="NZ_KK073895.1"/>
</dbReference>
<dbReference type="Proteomes" id="UP000294958">
    <property type="component" value="Unassembled WGS sequence"/>
</dbReference>
<sequence length="119" mass="12519">MMKTFENRSAFDVVNIAAGLGLAITPWILGYAALTTAAWNAWLVGAAIAVVACIALFAFSEWQQWVNTALGVWSVAAPWVLPFSTNSSATISHVVVGLIVAAAAGYSLWKGSDKPFSTA</sequence>
<dbReference type="EMBL" id="JENY01000023">
    <property type="protein sequence ID" value="EXL03969.1"/>
    <property type="molecule type" value="Genomic_DNA"/>
</dbReference>
<dbReference type="STRING" id="69279.BG36_11060"/>
<evidence type="ECO:0000259" key="2">
    <source>
        <dbReference type="Pfam" id="PF03779"/>
    </source>
</evidence>
<organism evidence="3 5">
    <name type="scientific">Aquamicrobium defluvii</name>
    <dbReference type="NCBI Taxonomy" id="69279"/>
    <lineage>
        <taxon>Bacteria</taxon>
        <taxon>Pseudomonadati</taxon>
        <taxon>Pseudomonadota</taxon>
        <taxon>Alphaproteobacteria</taxon>
        <taxon>Hyphomicrobiales</taxon>
        <taxon>Phyllobacteriaceae</taxon>
        <taxon>Aquamicrobium</taxon>
    </lineage>
</organism>
<reference evidence="4 6" key="2">
    <citation type="submission" date="2019-03" db="EMBL/GenBank/DDBJ databases">
        <title>Genomic Encyclopedia of Type Strains, Phase IV (KMG-IV): sequencing the most valuable type-strain genomes for metagenomic binning, comparative biology and taxonomic classification.</title>
        <authorList>
            <person name="Goeker M."/>
        </authorList>
    </citation>
    <scope>NUCLEOTIDE SEQUENCE [LARGE SCALE GENOMIC DNA]</scope>
    <source>
        <strain evidence="4 6">DSM 11603</strain>
    </source>
</reference>
<keyword evidence="1" id="KW-1133">Transmembrane helix</keyword>
<comment type="caution">
    <text evidence="3">The sequence shown here is derived from an EMBL/GenBank/DDBJ whole genome shotgun (WGS) entry which is preliminary data.</text>
</comment>
<evidence type="ECO:0000313" key="4">
    <source>
        <dbReference type="EMBL" id="TDR32457.1"/>
    </source>
</evidence>
<dbReference type="Proteomes" id="UP000019849">
    <property type="component" value="Unassembled WGS sequence"/>
</dbReference>
<dbReference type="eggNOG" id="ENOG5032V7V">
    <property type="taxonomic scope" value="Bacteria"/>
</dbReference>
<feature type="transmembrane region" description="Helical" evidence="1">
    <location>
        <begin position="90"/>
        <end position="109"/>
    </location>
</feature>
<name>A0A011SXN2_9HYPH</name>
<dbReference type="HOGENOM" id="CLU_124842_3_0_5"/>
<keyword evidence="1" id="KW-0812">Transmembrane</keyword>
<dbReference type="OrthoDB" id="166183at2"/>
<reference evidence="3 5" key="1">
    <citation type="submission" date="2014-02" db="EMBL/GenBank/DDBJ databases">
        <title>Aquamicrobium defluvii Genome sequencing.</title>
        <authorList>
            <person name="Wang X."/>
        </authorList>
    </citation>
    <scope>NUCLEOTIDE SEQUENCE [LARGE SCALE GENOMIC DNA]</scope>
    <source>
        <strain evidence="3 5">W13Z1</strain>
    </source>
</reference>